<gene>
    <name evidence="2" type="ORF">CAP51_11980</name>
</gene>
<name>A0A1Z9YWP9_9GAMM</name>
<evidence type="ECO:0000313" key="3">
    <source>
        <dbReference type="Proteomes" id="UP000196536"/>
    </source>
</evidence>
<dbReference type="PROSITE" id="PS51186">
    <property type="entry name" value="GNAT"/>
    <property type="match status" value="1"/>
</dbReference>
<dbReference type="PANTHER" id="PTHR43233:SF1">
    <property type="entry name" value="FAMILY N-ACETYLTRANSFERASE, PUTATIVE (AFU_ORTHOLOGUE AFUA_6G03350)-RELATED"/>
    <property type="match status" value="1"/>
</dbReference>
<dbReference type="GO" id="GO:0016747">
    <property type="term" value="F:acyltransferase activity, transferring groups other than amino-acyl groups"/>
    <property type="evidence" value="ECO:0007669"/>
    <property type="project" value="InterPro"/>
</dbReference>
<keyword evidence="2" id="KW-0808">Transferase</keyword>
<dbReference type="OrthoDB" id="3216107at2"/>
<feature type="domain" description="N-acetyltransferase" evidence="1">
    <location>
        <begin position="7"/>
        <end position="145"/>
    </location>
</feature>
<dbReference type="InterPro" id="IPR000182">
    <property type="entry name" value="GNAT_dom"/>
</dbReference>
<evidence type="ECO:0000259" key="1">
    <source>
        <dbReference type="PROSITE" id="PS51186"/>
    </source>
</evidence>
<evidence type="ECO:0000313" key="2">
    <source>
        <dbReference type="EMBL" id="OUY06644.1"/>
    </source>
</evidence>
<sequence length="145" mass="16688">MVDLNKIKYSTDKATFDLNVIHTFLKNSYWSKNIPQVVVEQAIKNSFCIAAFIDEQQIGFARLITDYSTFAYLADVFILEMYQQQGIGSALIQHLIKEAESMNLRRILLATRDAHDLYAKYGFTSLNHPQNFMEIVRPNIYLDAG</sequence>
<dbReference type="Proteomes" id="UP000196536">
    <property type="component" value="Unassembled WGS sequence"/>
</dbReference>
<dbReference type="AlphaFoldDB" id="A0A1Z9YWP9"/>
<dbReference type="InterPro" id="IPR016181">
    <property type="entry name" value="Acyl_CoA_acyltransferase"/>
</dbReference>
<reference evidence="2 3" key="1">
    <citation type="submission" date="2017-05" db="EMBL/GenBank/DDBJ databases">
        <title>Acinetobacter populi ANC 5415 (= PBJ7), whole genome shotgun sequencing project.</title>
        <authorList>
            <person name="Nemec A."/>
            <person name="Radolfova-Krizova L."/>
        </authorList>
    </citation>
    <scope>NUCLEOTIDE SEQUENCE [LARGE SCALE GENOMIC DNA]</scope>
    <source>
        <strain evidence="2 3">PBJ7</strain>
    </source>
</reference>
<dbReference type="Pfam" id="PF00583">
    <property type="entry name" value="Acetyltransf_1"/>
    <property type="match status" value="1"/>
</dbReference>
<dbReference type="InterPro" id="IPR053144">
    <property type="entry name" value="Acetyltransferase_Butenolide"/>
</dbReference>
<keyword evidence="3" id="KW-1185">Reference proteome</keyword>
<organism evidence="2 3">
    <name type="scientific">Acinetobacter populi</name>
    <dbReference type="NCBI Taxonomy" id="1582270"/>
    <lineage>
        <taxon>Bacteria</taxon>
        <taxon>Pseudomonadati</taxon>
        <taxon>Pseudomonadota</taxon>
        <taxon>Gammaproteobacteria</taxon>
        <taxon>Moraxellales</taxon>
        <taxon>Moraxellaceae</taxon>
        <taxon>Acinetobacter</taxon>
    </lineage>
</organism>
<dbReference type="Gene3D" id="3.40.630.30">
    <property type="match status" value="1"/>
</dbReference>
<dbReference type="EMBL" id="NEXX01000004">
    <property type="protein sequence ID" value="OUY06644.1"/>
    <property type="molecule type" value="Genomic_DNA"/>
</dbReference>
<comment type="caution">
    <text evidence="2">The sequence shown here is derived from an EMBL/GenBank/DDBJ whole genome shotgun (WGS) entry which is preliminary data.</text>
</comment>
<dbReference type="RefSeq" id="WP_087621001.1">
    <property type="nucleotide sequence ID" value="NZ_NEXX01000004.1"/>
</dbReference>
<dbReference type="CDD" id="cd04301">
    <property type="entry name" value="NAT_SF"/>
    <property type="match status" value="1"/>
</dbReference>
<dbReference type="PANTHER" id="PTHR43233">
    <property type="entry name" value="FAMILY N-ACETYLTRANSFERASE, PUTATIVE (AFU_ORTHOLOGUE AFUA_6G03350)-RELATED"/>
    <property type="match status" value="1"/>
</dbReference>
<dbReference type="SUPFAM" id="SSF55729">
    <property type="entry name" value="Acyl-CoA N-acyltransferases (Nat)"/>
    <property type="match status" value="1"/>
</dbReference>
<protein>
    <submittedName>
        <fullName evidence="2">GNAT family N-acetyltransferase</fullName>
    </submittedName>
</protein>
<proteinExistence type="predicted"/>
<accession>A0A1Z9YWP9</accession>